<feature type="region of interest" description="Disordered" evidence="7">
    <location>
        <begin position="127"/>
        <end position="188"/>
    </location>
</feature>
<keyword evidence="3" id="KW-0862">Zinc</keyword>
<feature type="domain" description="SANT" evidence="8">
    <location>
        <begin position="861"/>
        <end position="912"/>
    </location>
</feature>
<reference evidence="9" key="1">
    <citation type="journal article" date="2019" name="BMC Genomics">
        <title>A new reference genome for Sorghum bicolor reveals high levels of sequence similarity between sweet and grain genotypes: implications for the genetics of sugar metabolism.</title>
        <authorList>
            <person name="Cooper E.A."/>
            <person name="Brenton Z.W."/>
            <person name="Flinn B.S."/>
            <person name="Jenkins J."/>
            <person name="Shu S."/>
            <person name="Flowers D."/>
            <person name="Luo F."/>
            <person name="Wang Y."/>
            <person name="Xia P."/>
            <person name="Barry K."/>
            <person name="Daum C."/>
            <person name="Lipzen A."/>
            <person name="Yoshinaga Y."/>
            <person name="Schmutz J."/>
            <person name="Saski C."/>
            <person name="Vermerris W."/>
            <person name="Kresovich S."/>
        </authorList>
    </citation>
    <scope>NUCLEOTIDE SEQUENCE</scope>
</reference>
<dbReference type="PANTHER" id="PTHR47340">
    <property type="entry name" value="DUPLICATED HOMEODOMAIN-LIKE SUPERFAMILY PROTEIN"/>
    <property type="match status" value="1"/>
</dbReference>
<dbReference type="AlphaFoldDB" id="A0A921Q9D2"/>
<name>A0A921Q9D2_SORBI</name>
<feature type="compositionally biased region" description="Pro residues" evidence="7">
    <location>
        <begin position="24"/>
        <end position="33"/>
    </location>
</feature>
<feature type="compositionally biased region" description="Polar residues" evidence="7">
    <location>
        <begin position="333"/>
        <end position="344"/>
    </location>
</feature>
<evidence type="ECO:0000256" key="2">
    <source>
        <dbReference type="ARBA" id="ARBA00022771"/>
    </source>
</evidence>
<proteinExistence type="predicted"/>
<dbReference type="Proteomes" id="UP000807115">
    <property type="component" value="Chromosome 9"/>
</dbReference>
<keyword evidence="6" id="KW-0175">Coiled coil</keyword>
<dbReference type="InterPro" id="IPR001005">
    <property type="entry name" value="SANT/Myb"/>
</dbReference>
<dbReference type="InterPro" id="IPR009057">
    <property type="entry name" value="Homeodomain-like_sf"/>
</dbReference>
<evidence type="ECO:0000256" key="7">
    <source>
        <dbReference type="SAM" id="MobiDB-lite"/>
    </source>
</evidence>
<dbReference type="Gene3D" id="1.20.58.1880">
    <property type="match status" value="1"/>
</dbReference>
<feature type="compositionally biased region" description="Pro residues" evidence="7">
    <location>
        <begin position="158"/>
        <end position="188"/>
    </location>
</feature>
<evidence type="ECO:0000256" key="3">
    <source>
        <dbReference type="ARBA" id="ARBA00022833"/>
    </source>
</evidence>
<feature type="region of interest" description="Disordered" evidence="7">
    <location>
        <begin position="322"/>
        <end position="346"/>
    </location>
</feature>
<organism evidence="9 10">
    <name type="scientific">Sorghum bicolor</name>
    <name type="common">Sorghum</name>
    <name type="synonym">Sorghum vulgare</name>
    <dbReference type="NCBI Taxonomy" id="4558"/>
    <lineage>
        <taxon>Eukaryota</taxon>
        <taxon>Viridiplantae</taxon>
        <taxon>Streptophyta</taxon>
        <taxon>Embryophyta</taxon>
        <taxon>Tracheophyta</taxon>
        <taxon>Spermatophyta</taxon>
        <taxon>Magnoliopsida</taxon>
        <taxon>Liliopsida</taxon>
        <taxon>Poales</taxon>
        <taxon>Poaceae</taxon>
        <taxon>PACMAD clade</taxon>
        <taxon>Panicoideae</taxon>
        <taxon>Andropogonodae</taxon>
        <taxon>Andropogoneae</taxon>
        <taxon>Sorghinae</taxon>
        <taxon>Sorghum</taxon>
    </lineage>
</organism>
<sequence>MRGSYRRSPYRGGYGSDFSRNHPEQPPPPPPRRSPLRSVAVPICYDPPGNRVDRGDRDNLPRVTPWRRRESRSEAADAVGQTTRLSASGKEASAQPLAVAGPHGTEDEAPRKKARLGWGQGLAKYEKQKVQGPADPAEAVADGSPADGEQKTASLAPAPTPVPSVAPVPPAAPVPDPVPAPAPPAPPAAPVLLSAPVGCSSPVTAPPYCSSAPEDKSCEMMPNTVTNSTKDVLEADDKTFNNEFSIKLDQLGDDPVSSLANMLVELIQHDDSCSGDSNGPTSTCKLLLLKENISKEIEKTELEIDSLEGELKYVNTEAVTTLEGSPTGVPHTENLSPSSGTSKVPGSVEICDTSDMIREPGELIGSPKVPVVQDADVKGADMMEIEAAPVHNAKTVPSEESAVSPGVAEGKVCAAADLSSLKASEEAGSQNDIDNDRLETSSCHANADSTEIEVSDDHKSDLLSSVTSANNDIAKEMNEVLFKSLPGDTPGLEMLASSHLLSQRKSDLIVKERLGVRKTRLRLKEQILTMKFKAYRHLWKEDVRLLSAKKQRSKSNKRIDQSNRTSQIGSQRQRSSNRSRLAMPAGNLSTFSTPEMSDVARKLFSEFQIKRCRNYLKMPALIIDEKEKECSRFLSKNGLVEDPVLVEKERVMINPWTQEEKEIFMEMLAKLGKDFSKISCFITHKTTADCVEFYYKHHKSDSFREVKKLLDLRQQQPTSNYLGAKSGQKWNPESNAASLDMLGAASVVAAHGLEYANRVEKISAKSLIRTSYGPNVPFVAKKSSDKECIDNVPLHERESVAADVLAGICGTLSPDGMGSCITSSADPGQKISMKRVEHVLSQENDKIVDEEDTLSDQECEVDPVDWNDDEKSIFIEAMNNYGKDFARISSCVKSKSYEQCKVFFSKARKSLGLDLIHQGAADVSMPASDTNGGRSDTDEACAVEMDSAICSTQSCSKIVIDVCPTEGAIGGPNSVIISKQAGEISNGCDVDAKIEEDEEEADKNCSIVDDKRSSDGTHQAVPIDINCPESTDKLQGTDDVVDQVNVHSSSAISSTTKHAMAMHSEVRSSLHSIEVLQTDKAEGTGTDPSQVEECSHHALDNTPTKTGNSGASAFLASDSGIKDNVHISNMTGTSTVSPAFTSSYQHSVPGDMPLLKPKPLVTPLTPKDLMPVQFSSVLPDPTAFRFEGIASITTPNFEDSGNRVSSALGAKDMSKYPAFKDPSELQVAM</sequence>
<accession>A0A921Q9D2</accession>
<keyword evidence="4" id="KW-0238">DNA-binding</keyword>
<evidence type="ECO:0000259" key="8">
    <source>
        <dbReference type="PROSITE" id="PS51293"/>
    </source>
</evidence>
<feature type="domain" description="SANT" evidence="8">
    <location>
        <begin position="651"/>
        <end position="702"/>
    </location>
</feature>
<dbReference type="Gene3D" id="1.10.10.60">
    <property type="entry name" value="Homeodomain-like"/>
    <property type="match status" value="1"/>
</dbReference>
<feature type="coiled-coil region" evidence="6">
    <location>
        <begin position="290"/>
        <end position="317"/>
    </location>
</feature>
<gene>
    <name evidence="9" type="ORF">BDA96_09G029600</name>
</gene>
<feature type="region of interest" description="Disordered" evidence="7">
    <location>
        <begin position="1"/>
        <end position="113"/>
    </location>
</feature>
<dbReference type="CDD" id="cd00167">
    <property type="entry name" value="SANT"/>
    <property type="match status" value="1"/>
</dbReference>
<dbReference type="InterPro" id="IPR017884">
    <property type="entry name" value="SANT_dom"/>
</dbReference>
<keyword evidence="2" id="KW-0863">Zinc-finger</keyword>
<evidence type="ECO:0000256" key="4">
    <source>
        <dbReference type="ARBA" id="ARBA00023125"/>
    </source>
</evidence>
<feature type="compositionally biased region" description="Basic and acidic residues" evidence="7">
    <location>
        <begin position="51"/>
        <end position="60"/>
    </location>
</feature>
<dbReference type="FunFam" id="1.10.10.60:FF:000012">
    <property type="entry name" value="Metastasis-associated 1 family, member 3"/>
    <property type="match status" value="1"/>
</dbReference>
<evidence type="ECO:0000256" key="5">
    <source>
        <dbReference type="ARBA" id="ARBA00023242"/>
    </source>
</evidence>
<reference evidence="9" key="2">
    <citation type="submission" date="2020-10" db="EMBL/GenBank/DDBJ databases">
        <authorList>
            <person name="Cooper E.A."/>
            <person name="Brenton Z.W."/>
            <person name="Flinn B.S."/>
            <person name="Jenkins J."/>
            <person name="Shu S."/>
            <person name="Flowers D."/>
            <person name="Luo F."/>
            <person name="Wang Y."/>
            <person name="Xia P."/>
            <person name="Barry K."/>
            <person name="Daum C."/>
            <person name="Lipzen A."/>
            <person name="Yoshinaga Y."/>
            <person name="Schmutz J."/>
            <person name="Saski C."/>
            <person name="Vermerris W."/>
            <person name="Kresovich S."/>
        </authorList>
    </citation>
    <scope>NUCLEOTIDE SEQUENCE</scope>
</reference>
<evidence type="ECO:0000256" key="1">
    <source>
        <dbReference type="ARBA" id="ARBA00022723"/>
    </source>
</evidence>
<protein>
    <recommendedName>
        <fullName evidence="8">SANT domain-containing protein</fullName>
    </recommendedName>
</protein>
<feature type="region of interest" description="Disordered" evidence="7">
    <location>
        <begin position="550"/>
        <end position="589"/>
    </location>
</feature>
<dbReference type="EMBL" id="CM027688">
    <property type="protein sequence ID" value="KAG0516742.1"/>
    <property type="molecule type" value="Genomic_DNA"/>
</dbReference>
<feature type="compositionally biased region" description="Low complexity" evidence="7">
    <location>
        <begin position="564"/>
        <end position="580"/>
    </location>
</feature>
<evidence type="ECO:0000313" key="9">
    <source>
        <dbReference type="EMBL" id="KAG0516742.1"/>
    </source>
</evidence>
<dbReference type="SUPFAM" id="SSF46689">
    <property type="entry name" value="Homeodomain-like"/>
    <property type="match status" value="2"/>
</dbReference>
<evidence type="ECO:0000313" key="10">
    <source>
        <dbReference type="Proteomes" id="UP000807115"/>
    </source>
</evidence>
<dbReference type="PANTHER" id="PTHR47340:SF1">
    <property type="entry name" value="DUPLICATED HOMEODOMAIN-LIKE SUPERFAMILY PROTEIN"/>
    <property type="match status" value="1"/>
</dbReference>
<dbReference type="GO" id="GO:0005634">
    <property type="term" value="C:nucleus"/>
    <property type="evidence" value="ECO:0007669"/>
    <property type="project" value="UniProtKB-ARBA"/>
</dbReference>
<dbReference type="SMART" id="SM00717">
    <property type="entry name" value="SANT"/>
    <property type="match status" value="2"/>
</dbReference>
<dbReference type="GO" id="GO:0003677">
    <property type="term" value="F:DNA binding"/>
    <property type="evidence" value="ECO:0007669"/>
    <property type="project" value="UniProtKB-KW"/>
</dbReference>
<dbReference type="Pfam" id="PF00249">
    <property type="entry name" value="Myb_DNA-binding"/>
    <property type="match status" value="2"/>
</dbReference>
<comment type="caution">
    <text evidence="9">The sequence shown here is derived from an EMBL/GenBank/DDBJ whole genome shotgun (WGS) entry which is preliminary data.</text>
</comment>
<keyword evidence="1" id="KW-0479">Metal-binding</keyword>
<dbReference type="GO" id="GO:0008270">
    <property type="term" value="F:zinc ion binding"/>
    <property type="evidence" value="ECO:0007669"/>
    <property type="project" value="UniProtKB-KW"/>
</dbReference>
<evidence type="ECO:0000256" key="6">
    <source>
        <dbReference type="SAM" id="Coils"/>
    </source>
</evidence>
<keyword evidence="5" id="KW-0539">Nucleus</keyword>
<dbReference type="PROSITE" id="PS51293">
    <property type="entry name" value="SANT"/>
    <property type="match status" value="2"/>
</dbReference>